<sequence length="355" mass="37268">MTPLRLRKIGIVLVVVALVAGLAVVGLRWWADRDRTDLQRAIDLAPGDGERFSWTDWGAVRDELGFDLDADSPSEEVTDFLDASYSADLSSTSALPESAQVLHVQFGFSPASADWELFSQSAAGAVVLLHLPEDTDWDRIRARITNLGFVEPADEAGVWEGGSDVLGRIGSGITPEVGYIALDEEDSLVFTSDTRDYLAEAVDDAIGDGSSVSGLSEVVDASGSPLSAAIYTGPQACGALAMGQADPDDQAQGEQLVREAGEVNPYTGFAMSVQPGLDLRVALSFETDEQARTNADTRAVLAAGPAPGQGGDFSDRFALGPVEADGPVVTLALEPVEGSYVLSDLSNGPVLFATC</sequence>
<reference evidence="2 3" key="1">
    <citation type="submission" date="2016-10" db="EMBL/GenBank/DDBJ databases">
        <authorList>
            <person name="de Groot N.N."/>
        </authorList>
    </citation>
    <scope>NUCLEOTIDE SEQUENCE [LARGE SCALE GENOMIC DNA]</scope>
    <source>
        <strain evidence="2 3">CGMCC 1.11156</strain>
    </source>
</reference>
<protein>
    <recommendedName>
        <fullName evidence="4">DUF3352 domain-containing protein</fullName>
    </recommendedName>
</protein>
<organism evidence="2 3">
    <name type="scientific">Nocardioides psychrotolerans</name>
    <dbReference type="NCBI Taxonomy" id="1005945"/>
    <lineage>
        <taxon>Bacteria</taxon>
        <taxon>Bacillati</taxon>
        <taxon>Actinomycetota</taxon>
        <taxon>Actinomycetes</taxon>
        <taxon>Propionibacteriales</taxon>
        <taxon>Nocardioidaceae</taxon>
        <taxon>Nocardioides</taxon>
    </lineage>
</organism>
<evidence type="ECO:0008006" key="4">
    <source>
        <dbReference type="Google" id="ProtNLM"/>
    </source>
</evidence>
<proteinExistence type="predicted"/>
<dbReference type="AlphaFoldDB" id="A0A1I3NBX3"/>
<dbReference type="OrthoDB" id="3772356at2"/>
<evidence type="ECO:0000313" key="3">
    <source>
        <dbReference type="Proteomes" id="UP000198649"/>
    </source>
</evidence>
<feature type="transmembrane region" description="Helical" evidence="1">
    <location>
        <begin position="12"/>
        <end position="31"/>
    </location>
</feature>
<keyword evidence="1" id="KW-0812">Transmembrane</keyword>
<accession>A0A1I3NBX3</accession>
<evidence type="ECO:0000313" key="2">
    <source>
        <dbReference type="EMBL" id="SFJ06400.1"/>
    </source>
</evidence>
<evidence type="ECO:0000256" key="1">
    <source>
        <dbReference type="SAM" id="Phobius"/>
    </source>
</evidence>
<keyword evidence="1" id="KW-0472">Membrane</keyword>
<name>A0A1I3NBX3_9ACTN</name>
<keyword evidence="3" id="KW-1185">Reference proteome</keyword>
<dbReference type="EMBL" id="FOQG01000017">
    <property type="protein sequence ID" value="SFJ06400.1"/>
    <property type="molecule type" value="Genomic_DNA"/>
</dbReference>
<dbReference type="Proteomes" id="UP000198649">
    <property type="component" value="Unassembled WGS sequence"/>
</dbReference>
<keyword evidence="1" id="KW-1133">Transmembrane helix</keyword>
<dbReference type="RefSeq" id="WP_091116256.1">
    <property type="nucleotide sequence ID" value="NZ_BKAF01000029.1"/>
</dbReference>
<gene>
    <name evidence="2" type="ORF">SAMN05216561_11773</name>
</gene>